<dbReference type="PANTHER" id="PTHR30289:SF1">
    <property type="entry name" value="PEBP (PHOSPHATIDYLETHANOLAMINE-BINDING PROTEIN) FAMILY PROTEIN"/>
    <property type="match status" value="1"/>
</dbReference>
<dbReference type="EMBL" id="PCXU01000031">
    <property type="protein sequence ID" value="PIR43248.1"/>
    <property type="molecule type" value="Genomic_DNA"/>
</dbReference>
<dbReference type="InterPro" id="IPR008914">
    <property type="entry name" value="PEBP"/>
</dbReference>
<dbReference type="AlphaFoldDB" id="A0A2H0R9Q9"/>
<accession>A0A2H0R9Q9</accession>
<dbReference type="SUPFAM" id="SSF49777">
    <property type="entry name" value="PEBP-like"/>
    <property type="match status" value="1"/>
</dbReference>
<dbReference type="CDD" id="cd00865">
    <property type="entry name" value="PEBP_bact_arch"/>
    <property type="match status" value="1"/>
</dbReference>
<dbReference type="Pfam" id="PF01161">
    <property type="entry name" value="PBP"/>
    <property type="match status" value="1"/>
</dbReference>
<dbReference type="Gene3D" id="3.90.280.10">
    <property type="entry name" value="PEBP-like"/>
    <property type="match status" value="1"/>
</dbReference>
<evidence type="ECO:0000313" key="2">
    <source>
        <dbReference type="Proteomes" id="UP000230214"/>
    </source>
</evidence>
<dbReference type="NCBIfam" id="TIGR00481">
    <property type="entry name" value="YbhB/YbcL family Raf kinase inhibitor-like protein"/>
    <property type="match status" value="1"/>
</dbReference>
<reference evidence="1 2" key="1">
    <citation type="submission" date="2017-09" db="EMBL/GenBank/DDBJ databases">
        <title>Depth-based differentiation of microbial function through sediment-hosted aquifers and enrichment of novel symbionts in the deep terrestrial subsurface.</title>
        <authorList>
            <person name="Probst A.J."/>
            <person name="Ladd B."/>
            <person name="Jarett J.K."/>
            <person name="Geller-Mcgrath D.E."/>
            <person name="Sieber C.M."/>
            <person name="Emerson J.B."/>
            <person name="Anantharaman K."/>
            <person name="Thomas B.C."/>
            <person name="Malmstrom R."/>
            <person name="Stieglmeier M."/>
            <person name="Klingl A."/>
            <person name="Woyke T."/>
            <person name="Ryan C.M."/>
            <person name="Banfield J.F."/>
        </authorList>
    </citation>
    <scope>NUCLEOTIDE SEQUENCE [LARGE SCALE GENOMIC DNA]</scope>
    <source>
        <strain evidence="1">CG10_big_fil_rev_8_21_14_0_10_32_10</strain>
    </source>
</reference>
<dbReference type="InterPro" id="IPR005247">
    <property type="entry name" value="YbhB_YbcL/LppC-like"/>
</dbReference>
<dbReference type="PANTHER" id="PTHR30289">
    <property type="entry name" value="UNCHARACTERIZED PROTEIN YBCL-RELATED"/>
    <property type="match status" value="1"/>
</dbReference>
<protein>
    <submittedName>
        <fullName evidence="1">YbhB/YbcL family Raf kinase inhibitor-like protein</fullName>
    </submittedName>
</protein>
<organism evidence="1 2">
    <name type="scientific">candidate division WWE3 bacterium CG10_big_fil_rev_8_21_14_0_10_32_10</name>
    <dbReference type="NCBI Taxonomy" id="1975090"/>
    <lineage>
        <taxon>Bacteria</taxon>
        <taxon>Katanobacteria</taxon>
    </lineage>
</organism>
<comment type="caution">
    <text evidence="1">The sequence shown here is derived from an EMBL/GenBank/DDBJ whole genome shotgun (WGS) entry which is preliminary data.</text>
</comment>
<name>A0A2H0R9Q9_UNCKA</name>
<sequence>MNIISKSFENESKIPEKYTCDGENINPNLEISSVPSNSKSLLLIMDDPDASFGIWDHWILYNIDPSVTTIEENSIPSKAKQGKNSWGKIEYGGPCPAKGTHRYIFRLYALDIELNLDEGATKDEVLNATANHVLEKSELIGLYK</sequence>
<gene>
    <name evidence="1" type="ORF">COV24_03715</name>
</gene>
<dbReference type="InterPro" id="IPR036610">
    <property type="entry name" value="PEBP-like_sf"/>
</dbReference>
<dbReference type="Proteomes" id="UP000230214">
    <property type="component" value="Unassembled WGS sequence"/>
</dbReference>
<proteinExistence type="predicted"/>
<evidence type="ECO:0000313" key="1">
    <source>
        <dbReference type="EMBL" id="PIR43248.1"/>
    </source>
</evidence>